<dbReference type="FunFam" id="3.10.590.10:FF:000001">
    <property type="entry name" value="YTH domain family 1, isoform CRA_a"/>
    <property type="match status" value="1"/>
</dbReference>
<evidence type="ECO:0000313" key="8">
    <source>
        <dbReference type="Proteomes" id="UP000237000"/>
    </source>
</evidence>
<evidence type="ECO:0000313" key="7">
    <source>
        <dbReference type="EMBL" id="PON79581.1"/>
    </source>
</evidence>
<dbReference type="STRING" id="63057.A0A2P5E229"/>
<reference evidence="8" key="1">
    <citation type="submission" date="2016-06" db="EMBL/GenBank/DDBJ databases">
        <title>Parallel loss of symbiosis genes in relatives of nitrogen-fixing non-legume Parasponia.</title>
        <authorList>
            <person name="Van Velzen R."/>
            <person name="Holmer R."/>
            <person name="Bu F."/>
            <person name="Rutten L."/>
            <person name="Van Zeijl A."/>
            <person name="Liu W."/>
            <person name="Santuari L."/>
            <person name="Cao Q."/>
            <person name="Sharma T."/>
            <person name="Shen D."/>
            <person name="Roswanjaya Y."/>
            <person name="Wardhani T."/>
            <person name="Kalhor M.S."/>
            <person name="Jansen J."/>
            <person name="Van den Hoogen J."/>
            <person name="Gungor B."/>
            <person name="Hartog M."/>
            <person name="Hontelez J."/>
            <person name="Verver J."/>
            <person name="Yang W.-C."/>
            <person name="Schijlen E."/>
            <person name="Repin R."/>
            <person name="Schilthuizen M."/>
            <person name="Schranz E."/>
            <person name="Heidstra R."/>
            <person name="Miyata K."/>
            <person name="Fedorova E."/>
            <person name="Kohlen W."/>
            <person name="Bisseling T."/>
            <person name="Smit S."/>
            <person name="Geurts R."/>
        </authorList>
    </citation>
    <scope>NUCLEOTIDE SEQUENCE [LARGE SCALE GENOMIC DNA]</scope>
    <source>
        <strain evidence="8">cv. RG33-2</strain>
    </source>
</reference>
<evidence type="ECO:0000256" key="4">
    <source>
        <dbReference type="RuleBase" id="RU369095"/>
    </source>
</evidence>
<dbReference type="PANTHER" id="PTHR12357">
    <property type="entry name" value="YTH YT521-B HOMOLOGY DOMAIN-CONTAINING"/>
    <property type="match status" value="1"/>
</dbReference>
<feature type="compositionally biased region" description="Basic and acidic residues" evidence="5">
    <location>
        <begin position="1"/>
        <end position="20"/>
    </location>
</feature>
<dbReference type="EMBL" id="JXTC01000234">
    <property type="protein sequence ID" value="PON79581.1"/>
    <property type="molecule type" value="Genomic_DNA"/>
</dbReference>
<dbReference type="FunCoup" id="A0A2P5E229">
    <property type="interactions" value="1285"/>
</dbReference>
<evidence type="ECO:0000256" key="2">
    <source>
        <dbReference type="ARBA" id="ARBA00022490"/>
    </source>
</evidence>
<comment type="similarity">
    <text evidence="4">Belongs to the YTHDF family.</text>
</comment>
<feature type="domain" description="YTH" evidence="6">
    <location>
        <begin position="368"/>
        <end position="509"/>
    </location>
</feature>
<evidence type="ECO:0000256" key="1">
    <source>
        <dbReference type="ARBA" id="ARBA00004496"/>
    </source>
</evidence>
<dbReference type="GO" id="GO:0005737">
    <property type="term" value="C:cytoplasm"/>
    <property type="evidence" value="ECO:0007669"/>
    <property type="project" value="UniProtKB-SubCell"/>
</dbReference>
<dbReference type="OrthoDB" id="306690at2759"/>
<keyword evidence="8" id="KW-1185">Reference proteome</keyword>
<comment type="function">
    <text evidence="4">Specifically recognizes and binds N6-methyladenosine (m6A)-containing RNAs, and regulates mRNA stability. M6A is a modification present at internal sites of mRNAs and some non-coding RNAs and plays a role in mRNA stability and processing.</text>
</comment>
<feature type="compositionally biased region" description="Low complexity" evidence="5">
    <location>
        <begin position="36"/>
        <end position="47"/>
    </location>
</feature>
<dbReference type="InterPro" id="IPR007275">
    <property type="entry name" value="YTH_domain"/>
</dbReference>
<keyword evidence="3 4" id="KW-0694">RNA-binding</keyword>
<evidence type="ECO:0000256" key="5">
    <source>
        <dbReference type="SAM" id="MobiDB-lite"/>
    </source>
</evidence>
<dbReference type="GO" id="GO:0061157">
    <property type="term" value="P:mRNA destabilization"/>
    <property type="evidence" value="ECO:0007669"/>
    <property type="project" value="TreeGrafter"/>
</dbReference>
<dbReference type="Proteomes" id="UP000237000">
    <property type="component" value="Unassembled WGS sequence"/>
</dbReference>
<dbReference type="Gene3D" id="3.10.590.10">
    <property type="entry name" value="ph1033 like domains"/>
    <property type="match status" value="1"/>
</dbReference>
<dbReference type="AlphaFoldDB" id="A0A2P5E229"/>
<dbReference type="InParanoid" id="A0A2P5E229"/>
<dbReference type="Pfam" id="PF04146">
    <property type="entry name" value="YTH"/>
    <property type="match status" value="1"/>
</dbReference>
<accession>A0A2P5E229</accession>
<protein>
    <recommendedName>
        <fullName evidence="4">YTH domain-containing family protein</fullName>
    </recommendedName>
</protein>
<comment type="caution">
    <text evidence="7">The sequence shown here is derived from an EMBL/GenBank/DDBJ whole genome shotgun (WGS) entry which is preliminary data.</text>
</comment>
<keyword evidence="2" id="KW-0963">Cytoplasm</keyword>
<dbReference type="GO" id="GO:1990247">
    <property type="term" value="F:N6-methyladenosine-containing RNA reader activity"/>
    <property type="evidence" value="ECO:0007669"/>
    <property type="project" value="UniProtKB-UniRule"/>
</dbReference>
<gene>
    <name evidence="7" type="ORF">TorRG33x02_235360</name>
</gene>
<feature type="region of interest" description="Disordered" evidence="5">
    <location>
        <begin position="1"/>
        <end position="69"/>
    </location>
</feature>
<comment type="subcellular location">
    <subcellularLocation>
        <location evidence="1">Cytoplasm</location>
    </subcellularLocation>
</comment>
<dbReference type="PANTHER" id="PTHR12357:SF127">
    <property type="entry name" value="YTH DOMAIN-CONTAINING FAMILY PROTEIN"/>
    <property type="match status" value="1"/>
</dbReference>
<sequence>MAAPQIEREQKQQEKKEAVRVDGATQLDLSKERSPSESPVSSSGKDSMAPVKEGHAHNHSQAADQQPLNYPTTTSYGYYYPGYNGSLGDFYNQGYYIAGNGMDHQYPVVQADNGSFVYMMPGLYPGYDPYTPYMPFSTITVDGQYVGQEVYPPGPMFQSPLSSPEYSVTSLSHVDVVQAPYLWGSSLLVGDGAFENGYVGVLDIPASKPDFSISVGSRAPASKSSKFPGPTNLSSDVLSGHTKKLKPLNKASSHTPIFQSDLPAQGYYTVTKFPVYNQEKGGLLYSNNSVNLKVNVKGWSGTEKMKARSKVNDVNGTGTVDAKSALSSGGNAAESLATNEVGNGASITSPIMRDQYNLPEFSTKYDRAYFFVIKSYSEDDIHKSIKYNVWASTPNGNKRLNGTYQDAQERMTETGSKCPVFLFFSVNASGQFCGIAEMTGPVDFNKSMDFWQQSKWNGYFPVKWHIIKDVPNAQLRHIILENNENKPVTNSRDTQEVKFHQGIEMLTIFKNYSSNTSILDDFDFYENRQKIMQEKRIRQSVPHHDLQDLMPEAEGDREVDMKYPRTEVASSVSL</sequence>
<dbReference type="CDD" id="cd21134">
    <property type="entry name" value="YTH"/>
    <property type="match status" value="1"/>
</dbReference>
<name>A0A2P5E229_TREOI</name>
<dbReference type="PROSITE" id="PS50882">
    <property type="entry name" value="YTH"/>
    <property type="match status" value="1"/>
</dbReference>
<organism evidence="7 8">
    <name type="scientific">Trema orientale</name>
    <name type="common">Charcoal tree</name>
    <name type="synonym">Celtis orientalis</name>
    <dbReference type="NCBI Taxonomy" id="63057"/>
    <lineage>
        <taxon>Eukaryota</taxon>
        <taxon>Viridiplantae</taxon>
        <taxon>Streptophyta</taxon>
        <taxon>Embryophyta</taxon>
        <taxon>Tracheophyta</taxon>
        <taxon>Spermatophyta</taxon>
        <taxon>Magnoliopsida</taxon>
        <taxon>eudicotyledons</taxon>
        <taxon>Gunneridae</taxon>
        <taxon>Pentapetalae</taxon>
        <taxon>rosids</taxon>
        <taxon>fabids</taxon>
        <taxon>Rosales</taxon>
        <taxon>Cannabaceae</taxon>
        <taxon>Trema</taxon>
    </lineage>
</organism>
<dbReference type="InterPro" id="IPR045168">
    <property type="entry name" value="YTH_prot"/>
</dbReference>
<evidence type="ECO:0000256" key="3">
    <source>
        <dbReference type="ARBA" id="ARBA00022884"/>
    </source>
</evidence>
<feature type="compositionally biased region" description="Polar residues" evidence="5">
    <location>
        <begin position="59"/>
        <end position="68"/>
    </location>
</feature>
<evidence type="ECO:0000259" key="6">
    <source>
        <dbReference type="PROSITE" id="PS50882"/>
    </source>
</evidence>
<dbReference type="GO" id="GO:0003729">
    <property type="term" value="F:mRNA binding"/>
    <property type="evidence" value="ECO:0007669"/>
    <property type="project" value="UniProtKB-UniRule"/>
</dbReference>
<proteinExistence type="inferred from homology"/>